<keyword evidence="1" id="KW-0436">Ligase</keyword>
<keyword evidence="2" id="KW-1185">Reference proteome</keyword>
<reference evidence="1 2" key="1">
    <citation type="submission" date="2017-11" db="EMBL/GenBank/DDBJ databases">
        <title>Genomic Encyclopedia of Archaeal and Bacterial Type Strains, Phase II (KMG-II): From Individual Species to Whole Genera.</title>
        <authorList>
            <person name="Goeker M."/>
        </authorList>
    </citation>
    <scope>NUCLEOTIDE SEQUENCE [LARGE SCALE GENOMIC DNA]</scope>
    <source>
        <strain evidence="1 2">DSM 27763</strain>
    </source>
</reference>
<dbReference type="Proteomes" id="UP000230842">
    <property type="component" value="Unassembled WGS sequence"/>
</dbReference>
<accession>A0A0B2B195</accession>
<dbReference type="EMBL" id="PGEZ01000004">
    <property type="protein sequence ID" value="PJJ48161.1"/>
    <property type="molecule type" value="Genomic_DNA"/>
</dbReference>
<dbReference type="SUPFAM" id="SSF55144">
    <property type="entry name" value="LigT-like"/>
    <property type="match status" value="1"/>
</dbReference>
<dbReference type="RefSeq" id="WP_039370730.1">
    <property type="nucleotide sequence ID" value="NZ_PGEZ01000004.1"/>
</dbReference>
<gene>
    <name evidence="1" type="ORF">CLV56_4037</name>
</gene>
<dbReference type="GO" id="GO:0016874">
    <property type="term" value="F:ligase activity"/>
    <property type="evidence" value="ECO:0007669"/>
    <property type="project" value="UniProtKB-KW"/>
</dbReference>
<comment type="caution">
    <text evidence="1">The sequence shown here is derived from an EMBL/GenBank/DDBJ whole genome shotgun (WGS) entry which is preliminary data.</text>
</comment>
<evidence type="ECO:0000313" key="1">
    <source>
        <dbReference type="EMBL" id="PJJ48161.1"/>
    </source>
</evidence>
<sequence length="158" mass="17178">MDRLVVVSFLAEQPPGQTFAPSRWPLHVTLVPPFSVEAGTSVVADVVAETAASHRRTEVRARETAMFGRRRDVEVTVLELSDELAALHDDLVVELDALGAGVRERPHTARGFRPHVTVRGADRVAVGDTVEIGSVSLVDQRPDGRQDARRVLGTWAIG</sequence>
<organism evidence="1 2">
    <name type="scientific">Mumia flava</name>
    <dbReference type="NCBI Taxonomy" id="1348852"/>
    <lineage>
        <taxon>Bacteria</taxon>
        <taxon>Bacillati</taxon>
        <taxon>Actinomycetota</taxon>
        <taxon>Actinomycetes</taxon>
        <taxon>Propionibacteriales</taxon>
        <taxon>Nocardioidaceae</taxon>
        <taxon>Mumia</taxon>
    </lineage>
</organism>
<dbReference type="AlphaFoldDB" id="A0A0B2B195"/>
<proteinExistence type="predicted"/>
<dbReference type="Gene3D" id="3.90.1140.10">
    <property type="entry name" value="Cyclic phosphodiesterase"/>
    <property type="match status" value="1"/>
</dbReference>
<dbReference type="Pfam" id="PF13563">
    <property type="entry name" value="2_5_RNA_ligase2"/>
    <property type="match status" value="1"/>
</dbReference>
<dbReference type="InterPro" id="IPR009097">
    <property type="entry name" value="Cyclic_Pdiesterase"/>
</dbReference>
<dbReference type="OrthoDB" id="5125415at2"/>
<name>A0A0B2B195_9ACTN</name>
<evidence type="ECO:0000313" key="2">
    <source>
        <dbReference type="Proteomes" id="UP000230842"/>
    </source>
</evidence>
<protein>
    <submittedName>
        <fullName evidence="1">2'-5' RNA ligase superfamily protein</fullName>
    </submittedName>
</protein>